<accession>A0ABX5Q214</accession>
<feature type="domain" description="NAD-dependent epimerase/dehydratase" evidence="3">
    <location>
        <begin position="6"/>
        <end position="113"/>
    </location>
</feature>
<dbReference type="InterPro" id="IPR036291">
    <property type="entry name" value="NAD(P)-bd_dom_sf"/>
</dbReference>
<evidence type="ECO:0000313" key="4">
    <source>
        <dbReference type="EMBL" id="PZX44064.1"/>
    </source>
</evidence>
<evidence type="ECO:0000256" key="2">
    <source>
        <dbReference type="ARBA" id="ARBA00023136"/>
    </source>
</evidence>
<keyword evidence="2" id="KW-0472">Membrane</keyword>
<dbReference type="SUPFAM" id="SSF51735">
    <property type="entry name" value="NAD(P)-binding Rossmann-fold domains"/>
    <property type="match status" value="1"/>
</dbReference>
<dbReference type="Gene3D" id="3.40.50.720">
    <property type="entry name" value="NAD(P)-binding Rossmann-like Domain"/>
    <property type="match status" value="1"/>
</dbReference>
<dbReference type="InterPro" id="IPR001509">
    <property type="entry name" value="Epimerase_deHydtase"/>
</dbReference>
<name>A0ABX5Q214_9FLAO</name>
<organism evidence="4 5">
    <name type="scientific">Nonlabens dokdonensis</name>
    <dbReference type="NCBI Taxonomy" id="328515"/>
    <lineage>
        <taxon>Bacteria</taxon>
        <taxon>Pseudomonadati</taxon>
        <taxon>Bacteroidota</taxon>
        <taxon>Flavobacteriia</taxon>
        <taxon>Flavobacteriales</taxon>
        <taxon>Flavobacteriaceae</taxon>
        <taxon>Nonlabens</taxon>
    </lineage>
</organism>
<sequence>MGFTAIIIGATGLTGGVLLDQLLEDSRYDKVVTLSRKRIENNHPKHKNHLADLFDPTTYQEQLKGDHLFICTGTTQAKTPDKETYYKIEHDLPLQVAEVALKNGVEKVVAISALGANPDSRFIYNRGKGAMERDIEALGFSESYFVQPALIGGDREEKRTFESAWKKFQKLIDPLLIGFLKKYRTIEPETIAQAMIYIAVNGYEKVRIESDELKTVASRSFKSQ</sequence>
<evidence type="ECO:0000313" key="5">
    <source>
        <dbReference type="Proteomes" id="UP000248584"/>
    </source>
</evidence>
<keyword evidence="5" id="KW-1185">Reference proteome</keyword>
<evidence type="ECO:0000256" key="1">
    <source>
        <dbReference type="ARBA" id="ARBA00004370"/>
    </source>
</evidence>
<dbReference type="PANTHER" id="PTHR14097">
    <property type="entry name" value="OXIDOREDUCTASE HTATIP2"/>
    <property type="match status" value="1"/>
</dbReference>
<protein>
    <submittedName>
        <fullName evidence="4">Uncharacterized protein YbjT (DUF2867 family)</fullName>
    </submittedName>
</protein>
<proteinExistence type="predicted"/>
<dbReference type="RefSeq" id="WP_015361903.1">
    <property type="nucleotide sequence ID" value="NZ_QKZR01000001.1"/>
</dbReference>
<gene>
    <name evidence="4" type="ORF">LX97_01072</name>
</gene>
<dbReference type="EMBL" id="QKZR01000001">
    <property type="protein sequence ID" value="PZX44064.1"/>
    <property type="molecule type" value="Genomic_DNA"/>
</dbReference>
<dbReference type="PANTHER" id="PTHR14097:SF7">
    <property type="entry name" value="OXIDOREDUCTASE HTATIP2"/>
    <property type="match status" value="1"/>
</dbReference>
<dbReference type="Proteomes" id="UP000248584">
    <property type="component" value="Unassembled WGS sequence"/>
</dbReference>
<dbReference type="Pfam" id="PF01370">
    <property type="entry name" value="Epimerase"/>
    <property type="match status" value="1"/>
</dbReference>
<evidence type="ECO:0000259" key="3">
    <source>
        <dbReference type="Pfam" id="PF01370"/>
    </source>
</evidence>
<reference evidence="4 5" key="1">
    <citation type="submission" date="2018-06" db="EMBL/GenBank/DDBJ databases">
        <title>Genomic Encyclopedia of Archaeal and Bacterial Type Strains, Phase II (KMG-II): from individual species to whole genera.</title>
        <authorList>
            <person name="Goeker M."/>
        </authorList>
    </citation>
    <scope>NUCLEOTIDE SEQUENCE [LARGE SCALE GENOMIC DNA]</scope>
    <source>
        <strain evidence="4 5">DSM 17205</strain>
    </source>
</reference>
<comment type="caution">
    <text evidence="4">The sequence shown here is derived from an EMBL/GenBank/DDBJ whole genome shotgun (WGS) entry which is preliminary data.</text>
</comment>
<comment type="subcellular location">
    <subcellularLocation>
        <location evidence="1">Membrane</location>
    </subcellularLocation>
</comment>